<comment type="caution">
    <text evidence="5">The sequence shown here is derived from an EMBL/GenBank/DDBJ whole genome shotgun (WGS) entry which is preliminary data.</text>
</comment>
<dbReference type="PROSITE" id="PS50893">
    <property type="entry name" value="ABC_TRANSPORTER_2"/>
    <property type="match status" value="1"/>
</dbReference>
<protein>
    <submittedName>
        <fullName evidence="5">ABC transporter ATP-binding protein</fullName>
    </submittedName>
</protein>
<evidence type="ECO:0000313" key="5">
    <source>
        <dbReference type="EMBL" id="OGD78084.1"/>
    </source>
</evidence>
<keyword evidence="3 5" id="KW-0067">ATP-binding</keyword>
<dbReference type="Pfam" id="PF00005">
    <property type="entry name" value="ABC_tran"/>
    <property type="match status" value="1"/>
</dbReference>
<dbReference type="InterPro" id="IPR027417">
    <property type="entry name" value="P-loop_NTPase"/>
</dbReference>
<dbReference type="GO" id="GO:0016887">
    <property type="term" value="F:ATP hydrolysis activity"/>
    <property type="evidence" value="ECO:0007669"/>
    <property type="project" value="InterPro"/>
</dbReference>
<dbReference type="PROSITE" id="PS00211">
    <property type="entry name" value="ABC_TRANSPORTER_1"/>
    <property type="match status" value="1"/>
</dbReference>
<name>A0A1F5FEZ5_9BACT</name>
<dbReference type="SUPFAM" id="SSF52540">
    <property type="entry name" value="P-loop containing nucleoside triphosphate hydrolases"/>
    <property type="match status" value="1"/>
</dbReference>
<keyword evidence="1" id="KW-0813">Transport</keyword>
<dbReference type="InterPro" id="IPR017871">
    <property type="entry name" value="ABC_transporter-like_CS"/>
</dbReference>
<dbReference type="EMBL" id="MFAF01000051">
    <property type="protein sequence ID" value="OGD78084.1"/>
    <property type="molecule type" value="Genomic_DNA"/>
</dbReference>
<evidence type="ECO:0000256" key="2">
    <source>
        <dbReference type="ARBA" id="ARBA00022741"/>
    </source>
</evidence>
<gene>
    <name evidence="5" type="ORF">A2Y64_03550</name>
</gene>
<evidence type="ECO:0000256" key="1">
    <source>
        <dbReference type="ARBA" id="ARBA00022448"/>
    </source>
</evidence>
<keyword evidence="2" id="KW-0547">Nucleotide-binding</keyword>
<dbReference type="PANTHER" id="PTHR43023">
    <property type="entry name" value="PROTEIN TRIGALACTOSYLDIACYLGLYCEROL 3, CHLOROPLASTIC"/>
    <property type="match status" value="1"/>
</dbReference>
<evidence type="ECO:0000313" key="6">
    <source>
        <dbReference type="Proteomes" id="UP000177187"/>
    </source>
</evidence>
<dbReference type="AlphaFoldDB" id="A0A1F5FEZ5"/>
<dbReference type="PANTHER" id="PTHR43023:SF6">
    <property type="entry name" value="INTERMEMBRANE PHOSPHOLIPID TRANSPORT SYSTEM ATP-BINDING PROTEIN MLAF"/>
    <property type="match status" value="1"/>
</dbReference>
<evidence type="ECO:0000256" key="3">
    <source>
        <dbReference type="ARBA" id="ARBA00022840"/>
    </source>
</evidence>
<dbReference type="CDD" id="cd03261">
    <property type="entry name" value="ABC_Org_Solvent_Resistant"/>
    <property type="match status" value="1"/>
</dbReference>
<feature type="domain" description="ABC transporter" evidence="4">
    <location>
        <begin position="7"/>
        <end position="243"/>
    </location>
</feature>
<organism evidence="5 6">
    <name type="scientific">Candidatus Coatesbacteria bacterium RBG_13_66_14</name>
    <dbReference type="NCBI Taxonomy" id="1817816"/>
    <lineage>
        <taxon>Bacteria</taxon>
        <taxon>Candidatus Coatesiibacteriota</taxon>
    </lineage>
</organism>
<proteinExistence type="predicted"/>
<dbReference type="InterPro" id="IPR003439">
    <property type="entry name" value="ABC_transporter-like_ATP-bd"/>
</dbReference>
<accession>A0A1F5FEZ5</accession>
<dbReference type="GO" id="GO:0005524">
    <property type="term" value="F:ATP binding"/>
    <property type="evidence" value="ECO:0007669"/>
    <property type="project" value="UniProtKB-KW"/>
</dbReference>
<dbReference type="SMART" id="SM00382">
    <property type="entry name" value="AAA"/>
    <property type="match status" value="1"/>
</dbReference>
<sequence length="255" mass="28012">MDPETVIRTRNLRRKFGETVVLDGVDLDIRRGESIAIIGRSGVGKSVLLKHVLGLLMPTEGDVWCLGIKVNGANLAELYEIRSRAGYVFQFAALFDSMDIRENVGFFLDNHTDTPPEEVDRIVDEKLAQVGLPGTAHLMPAELSGGMKKRAGLARALVGEPEIILYDEPTSGLDPITAAAINDLINETKELTRATTVIITHDMASAYKTADRIAMLHEGRIIFDGTVEEVRATDNPYVQQFIQGRAQGPIDPLFK</sequence>
<dbReference type="STRING" id="1817816.A2Y64_03550"/>
<dbReference type="InterPro" id="IPR003593">
    <property type="entry name" value="AAA+_ATPase"/>
</dbReference>
<dbReference type="Gene3D" id="3.40.50.300">
    <property type="entry name" value="P-loop containing nucleotide triphosphate hydrolases"/>
    <property type="match status" value="1"/>
</dbReference>
<evidence type="ECO:0000259" key="4">
    <source>
        <dbReference type="PROSITE" id="PS50893"/>
    </source>
</evidence>
<reference evidence="5 6" key="1">
    <citation type="journal article" date="2016" name="Nat. Commun.">
        <title>Thousands of microbial genomes shed light on interconnected biogeochemical processes in an aquifer system.</title>
        <authorList>
            <person name="Anantharaman K."/>
            <person name="Brown C.T."/>
            <person name="Hug L.A."/>
            <person name="Sharon I."/>
            <person name="Castelle C.J."/>
            <person name="Probst A.J."/>
            <person name="Thomas B.C."/>
            <person name="Singh A."/>
            <person name="Wilkins M.J."/>
            <person name="Karaoz U."/>
            <person name="Brodie E.L."/>
            <person name="Williams K.H."/>
            <person name="Hubbard S.S."/>
            <person name="Banfield J.F."/>
        </authorList>
    </citation>
    <scope>NUCLEOTIDE SEQUENCE [LARGE SCALE GENOMIC DNA]</scope>
</reference>
<dbReference type="Proteomes" id="UP000177187">
    <property type="component" value="Unassembled WGS sequence"/>
</dbReference>